<evidence type="ECO:0000259" key="8">
    <source>
        <dbReference type="Pfam" id="PF09335"/>
    </source>
</evidence>
<dbReference type="Pfam" id="PF09335">
    <property type="entry name" value="VTT_dom"/>
    <property type="match status" value="1"/>
</dbReference>
<evidence type="ECO:0000256" key="6">
    <source>
        <dbReference type="ARBA" id="ARBA00023136"/>
    </source>
</evidence>
<feature type="non-terminal residue" evidence="9">
    <location>
        <position position="1"/>
    </location>
</feature>
<keyword evidence="5 7" id="KW-1133">Transmembrane helix</keyword>
<feature type="domain" description="VTT" evidence="8">
    <location>
        <begin position="5"/>
        <end position="109"/>
    </location>
</feature>
<keyword evidence="4 7" id="KW-0812">Transmembrane</keyword>
<sequence>THLDVWTLWVGFFIVAFLGDSMNFFIGYKIGPALLKTKIGHVIKPEQIKETEAFYEKHGPSAIILARYVPIIRTFAPFVAAVSGFPYKRFLKYSVIGSFSWASLAVWSGFFFGNIPFVNEHFTLILLAIVVITFLPAIFTFSKRDTKKAKI</sequence>
<evidence type="ECO:0000256" key="4">
    <source>
        <dbReference type="ARBA" id="ARBA00022692"/>
    </source>
</evidence>
<evidence type="ECO:0000256" key="3">
    <source>
        <dbReference type="ARBA" id="ARBA00022475"/>
    </source>
</evidence>
<evidence type="ECO:0000313" key="9">
    <source>
        <dbReference type="EMBL" id="KGO31565.1"/>
    </source>
</evidence>
<feature type="transmembrane region" description="Helical" evidence="7">
    <location>
        <begin position="6"/>
        <end position="28"/>
    </location>
</feature>
<feature type="transmembrane region" description="Helical" evidence="7">
    <location>
        <begin position="121"/>
        <end position="141"/>
    </location>
</feature>
<evidence type="ECO:0000256" key="2">
    <source>
        <dbReference type="ARBA" id="ARBA00010792"/>
    </source>
</evidence>
<dbReference type="InterPro" id="IPR032816">
    <property type="entry name" value="VTT_dom"/>
</dbReference>
<evidence type="ECO:0000256" key="7">
    <source>
        <dbReference type="RuleBase" id="RU367016"/>
    </source>
</evidence>
<comment type="caution">
    <text evidence="7">Lacks conserved residue(s) required for the propagation of feature annotation.</text>
</comment>
<name>A0ABR4XQA9_9LACO</name>
<organism evidence="9 10">
    <name type="scientific">Oenococcus alcoholitolerans</name>
    <dbReference type="NCBI Taxonomy" id="931074"/>
    <lineage>
        <taxon>Bacteria</taxon>
        <taxon>Bacillati</taxon>
        <taxon>Bacillota</taxon>
        <taxon>Bacilli</taxon>
        <taxon>Lactobacillales</taxon>
        <taxon>Lactobacillaceae</taxon>
        <taxon>Oenococcus</taxon>
    </lineage>
</organism>
<feature type="transmembrane region" description="Helical" evidence="7">
    <location>
        <begin position="93"/>
        <end position="115"/>
    </location>
</feature>
<protein>
    <submittedName>
        <fullName evidence="9">Cytochrome O ubiquinol oxidase</fullName>
    </submittedName>
</protein>
<evidence type="ECO:0000256" key="1">
    <source>
        <dbReference type="ARBA" id="ARBA00004651"/>
    </source>
</evidence>
<comment type="similarity">
    <text evidence="2 7">Belongs to the DedA family.</text>
</comment>
<dbReference type="InterPro" id="IPR032818">
    <property type="entry name" value="DedA-like"/>
</dbReference>
<dbReference type="PANTHER" id="PTHR30353:SF0">
    <property type="entry name" value="TRANSMEMBRANE PROTEIN"/>
    <property type="match status" value="1"/>
</dbReference>
<keyword evidence="3 7" id="KW-1003">Cell membrane</keyword>
<proteinExistence type="inferred from homology"/>
<evidence type="ECO:0000256" key="5">
    <source>
        <dbReference type="ARBA" id="ARBA00022989"/>
    </source>
</evidence>
<keyword evidence="6 7" id="KW-0472">Membrane</keyword>
<keyword evidence="10" id="KW-1185">Reference proteome</keyword>
<reference evidence="9 10" key="1">
    <citation type="journal article" date="2014" name="Antonie Van Leeuwenhoek">
        <title>Oenococcus alcoholitolerans sp. nov., a lactic acid bacteria isolated from cachaca and ethanol fermentation processes.</title>
        <authorList>
            <person name="Badotti F."/>
            <person name="Moreira A.P."/>
            <person name="Tonon L.A."/>
            <person name="de Lucena B.T."/>
            <person name="Gomes Fde C."/>
            <person name="Kruger R."/>
            <person name="Thompson C.C."/>
            <person name="de Morais M.A.Jr."/>
            <person name="Rosa C.A."/>
            <person name="Thompson F.L."/>
        </authorList>
    </citation>
    <scope>NUCLEOTIDE SEQUENCE [LARGE SCALE GENOMIC DNA]</scope>
    <source>
        <strain evidence="9 10">UFRJ-M7.2.18</strain>
    </source>
</reference>
<dbReference type="Proteomes" id="UP000030023">
    <property type="component" value="Unassembled WGS sequence"/>
</dbReference>
<comment type="caution">
    <text evidence="9">The sequence shown here is derived from an EMBL/GenBank/DDBJ whole genome shotgun (WGS) entry which is preliminary data.</text>
</comment>
<gene>
    <name evidence="9" type="ORF">Q757_06450</name>
</gene>
<accession>A0ABR4XQA9</accession>
<dbReference type="PANTHER" id="PTHR30353">
    <property type="entry name" value="INNER MEMBRANE PROTEIN DEDA-RELATED"/>
    <property type="match status" value="1"/>
</dbReference>
<evidence type="ECO:0000313" key="10">
    <source>
        <dbReference type="Proteomes" id="UP000030023"/>
    </source>
</evidence>
<comment type="subcellular location">
    <subcellularLocation>
        <location evidence="1 7">Cell membrane</location>
        <topology evidence="1 7">Multi-pass membrane protein</topology>
    </subcellularLocation>
</comment>
<dbReference type="EMBL" id="AXCV01000302">
    <property type="protein sequence ID" value="KGO31565.1"/>
    <property type="molecule type" value="Genomic_DNA"/>
</dbReference>